<accession>A0ABW3HT23</accession>
<dbReference type="Proteomes" id="UP001596989">
    <property type="component" value="Unassembled WGS sequence"/>
</dbReference>
<feature type="transmembrane region" description="Helical" evidence="1">
    <location>
        <begin position="123"/>
        <end position="146"/>
    </location>
</feature>
<dbReference type="EMBL" id="JBHTJZ010000023">
    <property type="protein sequence ID" value="MFD0960651.1"/>
    <property type="molecule type" value="Genomic_DNA"/>
</dbReference>
<keyword evidence="1" id="KW-0472">Membrane</keyword>
<feature type="transmembrane region" description="Helical" evidence="1">
    <location>
        <begin position="78"/>
        <end position="102"/>
    </location>
</feature>
<sequence length="270" mass="30294">MRSHIAQGWRLASKHMHLVLLLFLYQLLWGVILYRLIDSTVAPLLRRFPGTPSSQHALHPFMTEAQFHLFKTELITPYLWVIGGLFAARMLITPLFNAGLYYSLHHEMRDGGGTRFLEGIRKAWKPVMLLYWLESALVLAPAYWLLPKGMELVLHSTSLADLATGILLGAACWLLWAGLLQLLFLAMQLGAVTGDGMFRTLGRAASRFLSYASLSLLMWGSGLLLSMVISGLSVWMAGLIALILHQSFPLLRTLIKVWTIASQYNCLQSK</sequence>
<dbReference type="RefSeq" id="WP_377565267.1">
    <property type="nucleotide sequence ID" value="NZ_JBHTJZ010000023.1"/>
</dbReference>
<feature type="transmembrane region" description="Helical" evidence="1">
    <location>
        <begin position="235"/>
        <end position="255"/>
    </location>
</feature>
<evidence type="ECO:0000256" key="1">
    <source>
        <dbReference type="SAM" id="Phobius"/>
    </source>
</evidence>
<evidence type="ECO:0000313" key="2">
    <source>
        <dbReference type="EMBL" id="MFD0960651.1"/>
    </source>
</evidence>
<keyword evidence="1" id="KW-1133">Transmembrane helix</keyword>
<name>A0ABW3HT23_9BACL</name>
<feature type="transmembrane region" description="Helical" evidence="1">
    <location>
        <begin position="166"/>
        <end position="187"/>
    </location>
</feature>
<keyword evidence="1" id="KW-0812">Transmembrane</keyword>
<gene>
    <name evidence="2" type="ORF">ACFQ2I_14760</name>
</gene>
<proteinExistence type="predicted"/>
<comment type="caution">
    <text evidence="2">The sequence shown here is derived from an EMBL/GenBank/DDBJ whole genome shotgun (WGS) entry which is preliminary data.</text>
</comment>
<keyword evidence="3" id="KW-1185">Reference proteome</keyword>
<feature type="transmembrane region" description="Helical" evidence="1">
    <location>
        <begin position="18"/>
        <end position="37"/>
    </location>
</feature>
<feature type="transmembrane region" description="Helical" evidence="1">
    <location>
        <begin position="208"/>
        <end position="229"/>
    </location>
</feature>
<reference evidence="3" key="1">
    <citation type="journal article" date="2019" name="Int. J. Syst. Evol. Microbiol.">
        <title>The Global Catalogue of Microorganisms (GCM) 10K type strain sequencing project: providing services to taxonomists for standard genome sequencing and annotation.</title>
        <authorList>
            <consortium name="The Broad Institute Genomics Platform"/>
            <consortium name="The Broad Institute Genome Sequencing Center for Infectious Disease"/>
            <person name="Wu L."/>
            <person name="Ma J."/>
        </authorList>
    </citation>
    <scope>NUCLEOTIDE SEQUENCE [LARGE SCALE GENOMIC DNA]</scope>
    <source>
        <strain evidence="3">CCUG 59129</strain>
    </source>
</reference>
<protein>
    <submittedName>
        <fullName evidence="2">Uncharacterized protein</fullName>
    </submittedName>
</protein>
<organism evidence="2 3">
    <name type="scientific">Paenibacillus chungangensis</name>
    <dbReference type="NCBI Taxonomy" id="696535"/>
    <lineage>
        <taxon>Bacteria</taxon>
        <taxon>Bacillati</taxon>
        <taxon>Bacillota</taxon>
        <taxon>Bacilli</taxon>
        <taxon>Bacillales</taxon>
        <taxon>Paenibacillaceae</taxon>
        <taxon>Paenibacillus</taxon>
    </lineage>
</organism>
<evidence type="ECO:0000313" key="3">
    <source>
        <dbReference type="Proteomes" id="UP001596989"/>
    </source>
</evidence>